<comment type="caution">
    <text evidence="2">The sequence shown here is derived from an EMBL/GenBank/DDBJ whole genome shotgun (WGS) entry which is preliminary data.</text>
</comment>
<dbReference type="SUPFAM" id="SSF50475">
    <property type="entry name" value="FMN-binding split barrel"/>
    <property type="match status" value="1"/>
</dbReference>
<dbReference type="EMBL" id="STGW01000001">
    <property type="protein sequence ID" value="THV18521.1"/>
    <property type="molecule type" value="Genomic_DNA"/>
</dbReference>
<dbReference type="RefSeq" id="WP_136561235.1">
    <property type="nucleotide sequence ID" value="NZ_BAABLS010000002.1"/>
</dbReference>
<evidence type="ECO:0000259" key="1">
    <source>
        <dbReference type="SMART" id="SM00903"/>
    </source>
</evidence>
<sequence>MTIHSTHPFADADPDPARRFRGRIGGAVTLWTAGDPADRTDRAGLTVTSLMVALGPQPAILALLDPDADLTEMLRATGRAVVQLLSWPDRQLAEAFAGTAPAPGGPFRQADFIDTDHGPRLATAGTWATVRLVGEREVGWSTEVTVALDDIEIDETSEDEALLHRRGRWAVAHLGSRS</sequence>
<dbReference type="InterPro" id="IPR002563">
    <property type="entry name" value="Flavin_Rdtase-like_dom"/>
</dbReference>
<keyword evidence="3" id="KW-1185">Reference proteome</keyword>
<evidence type="ECO:0000313" key="2">
    <source>
        <dbReference type="EMBL" id="THV18521.1"/>
    </source>
</evidence>
<dbReference type="OrthoDB" id="3394673at2"/>
<dbReference type="Pfam" id="PF01613">
    <property type="entry name" value="Flavin_Reduct"/>
    <property type="match status" value="1"/>
</dbReference>
<dbReference type="GO" id="GO:0016646">
    <property type="term" value="F:oxidoreductase activity, acting on the CH-NH group of donors, NAD or NADP as acceptor"/>
    <property type="evidence" value="ECO:0007669"/>
    <property type="project" value="UniProtKB-ARBA"/>
</dbReference>
<reference evidence="2 3" key="1">
    <citation type="journal article" date="2009" name="Int. J. Syst. Evol. Microbiol.">
        <title>Nocardioides caeni sp. nov., isolated from wastewater.</title>
        <authorList>
            <person name="Yoon J.H."/>
            <person name="Kang S.J."/>
            <person name="Park S."/>
            <person name="Kim W."/>
            <person name="Oh T.K."/>
        </authorList>
    </citation>
    <scope>NUCLEOTIDE SEQUENCE [LARGE SCALE GENOMIC DNA]</scope>
    <source>
        <strain evidence="2 3">DSM 23134</strain>
    </source>
</reference>
<dbReference type="SMART" id="SM00903">
    <property type="entry name" value="Flavin_Reduct"/>
    <property type="match status" value="1"/>
</dbReference>
<gene>
    <name evidence="2" type="ORF">E9934_02575</name>
</gene>
<name>A0A4S8NQ56_9ACTN</name>
<feature type="domain" description="Flavin reductase like" evidence="1">
    <location>
        <begin position="21"/>
        <end position="171"/>
    </location>
</feature>
<dbReference type="InterPro" id="IPR012349">
    <property type="entry name" value="Split_barrel_FMN-bd"/>
</dbReference>
<protein>
    <submittedName>
        <fullName evidence="2">Flavin reductase</fullName>
    </submittedName>
</protein>
<dbReference type="Proteomes" id="UP000307087">
    <property type="component" value="Unassembled WGS sequence"/>
</dbReference>
<proteinExistence type="predicted"/>
<evidence type="ECO:0000313" key="3">
    <source>
        <dbReference type="Proteomes" id="UP000307087"/>
    </source>
</evidence>
<accession>A0A4S8NQ56</accession>
<dbReference type="GO" id="GO:0010181">
    <property type="term" value="F:FMN binding"/>
    <property type="evidence" value="ECO:0007669"/>
    <property type="project" value="InterPro"/>
</dbReference>
<dbReference type="Gene3D" id="2.30.110.10">
    <property type="entry name" value="Electron Transport, Fmn-binding Protein, Chain A"/>
    <property type="match status" value="1"/>
</dbReference>
<dbReference type="AlphaFoldDB" id="A0A4S8NQ56"/>
<organism evidence="2 3">
    <name type="scientific">Nocardioides caeni</name>
    <dbReference type="NCBI Taxonomy" id="574700"/>
    <lineage>
        <taxon>Bacteria</taxon>
        <taxon>Bacillati</taxon>
        <taxon>Actinomycetota</taxon>
        <taxon>Actinomycetes</taxon>
        <taxon>Propionibacteriales</taxon>
        <taxon>Nocardioidaceae</taxon>
        <taxon>Nocardioides</taxon>
    </lineage>
</organism>